<proteinExistence type="predicted"/>
<evidence type="ECO:0000313" key="3">
    <source>
        <dbReference type="EMBL" id="KAF7181289.1"/>
    </source>
</evidence>
<dbReference type="Gene3D" id="3.40.50.150">
    <property type="entry name" value="Vaccinia Virus protein VP39"/>
    <property type="match status" value="1"/>
</dbReference>
<evidence type="ECO:0000313" key="5">
    <source>
        <dbReference type="Proteomes" id="UP000654922"/>
    </source>
</evidence>
<dbReference type="InterPro" id="IPR041698">
    <property type="entry name" value="Methyltransf_25"/>
</dbReference>
<dbReference type="PANTHER" id="PTHR43591:SF24">
    <property type="entry name" value="2-METHOXY-6-POLYPRENYL-1,4-BENZOQUINOL METHYLASE, MITOCHONDRIAL"/>
    <property type="match status" value="1"/>
</dbReference>
<dbReference type="Proteomes" id="UP000654922">
    <property type="component" value="Unassembled WGS sequence"/>
</dbReference>
<keyword evidence="4" id="KW-1185">Reference proteome</keyword>
<protein>
    <recommendedName>
        <fullName evidence="1">Methyltransferase domain-containing protein</fullName>
    </recommendedName>
</protein>
<dbReference type="CDD" id="cd02440">
    <property type="entry name" value="AdoMet_MTases"/>
    <property type="match status" value="1"/>
</dbReference>
<organism evidence="2 5">
    <name type="scientific">Aspergillus felis</name>
    <dbReference type="NCBI Taxonomy" id="1287682"/>
    <lineage>
        <taxon>Eukaryota</taxon>
        <taxon>Fungi</taxon>
        <taxon>Dikarya</taxon>
        <taxon>Ascomycota</taxon>
        <taxon>Pezizomycotina</taxon>
        <taxon>Eurotiomycetes</taxon>
        <taxon>Eurotiomycetidae</taxon>
        <taxon>Eurotiales</taxon>
        <taxon>Aspergillaceae</taxon>
        <taxon>Aspergillus</taxon>
        <taxon>Aspergillus subgen. Fumigati</taxon>
    </lineage>
</organism>
<dbReference type="GO" id="GO:0008168">
    <property type="term" value="F:methyltransferase activity"/>
    <property type="evidence" value="ECO:0007669"/>
    <property type="project" value="TreeGrafter"/>
</dbReference>
<reference evidence="2" key="1">
    <citation type="submission" date="2020-06" db="EMBL/GenBank/DDBJ databases">
        <title>Draft genome sequences of strains closely related to Aspergillus parafelis and Aspergillus hiratsukae.</title>
        <authorList>
            <person name="Dos Santos R.A.C."/>
            <person name="Rivero-Menendez O."/>
            <person name="Steenwyk J.L."/>
            <person name="Mead M.E."/>
            <person name="Goldman G.H."/>
            <person name="Alastruey-Izquierdo A."/>
            <person name="Rokas A."/>
        </authorList>
    </citation>
    <scope>NUCLEOTIDE SEQUENCE</scope>
    <source>
        <strain evidence="2">CNM-CM5623</strain>
        <strain evidence="3">CNM-CM7691</strain>
    </source>
</reference>
<dbReference type="PANTHER" id="PTHR43591">
    <property type="entry name" value="METHYLTRANSFERASE"/>
    <property type="match status" value="1"/>
</dbReference>
<dbReference type="AlphaFoldDB" id="A0A8H6V0L3"/>
<feature type="domain" description="Methyltransferase" evidence="1">
    <location>
        <begin position="50"/>
        <end position="150"/>
    </location>
</feature>
<dbReference type="Proteomes" id="UP000641853">
    <property type="component" value="Unassembled WGS sequence"/>
</dbReference>
<evidence type="ECO:0000313" key="4">
    <source>
        <dbReference type="Proteomes" id="UP000641853"/>
    </source>
</evidence>
<dbReference type="EMBL" id="JACBAG010001817">
    <property type="protein sequence ID" value="KAF7181289.1"/>
    <property type="molecule type" value="Genomic_DNA"/>
</dbReference>
<dbReference type="OrthoDB" id="66144at2759"/>
<accession>A0A8H6V0L3</accession>
<dbReference type="InterPro" id="IPR029063">
    <property type="entry name" value="SAM-dependent_MTases_sf"/>
</dbReference>
<evidence type="ECO:0000259" key="1">
    <source>
        <dbReference type="Pfam" id="PF13649"/>
    </source>
</evidence>
<sequence length="291" mass="32334">MTRAEDFEQLYQGKGILETYKVAEKITRYYAQDLVDLSGLPKTTQRPLAVLDLACGTGVIADALHATLASESQENWKLTCGDISAALASHVKRKISGHRWLNTSARVMDAQKTGLPSAHFTHVFVALAFTSFPDTYAAMNDVVRILQPGGTLTMSTWQQTEWLSILEAAVATIPGNLPFPTTKEFMSCTNAGWDTEEYVECRLKDAGFQKVQVTTVSKKFEVSVEDMMKIAEPVVPIITTKWWSAEQRERHEQEVVPVLKRYLEKTYGAGGLIPQEWVAVFATGQKAENPS</sequence>
<name>A0A8H6V0L3_9EURO</name>
<dbReference type="Pfam" id="PF13649">
    <property type="entry name" value="Methyltransf_25"/>
    <property type="match status" value="1"/>
</dbReference>
<comment type="caution">
    <text evidence="2">The sequence shown here is derived from an EMBL/GenBank/DDBJ whole genome shotgun (WGS) entry which is preliminary data.</text>
</comment>
<dbReference type="SUPFAM" id="SSF53335">
    <property type="entry name" value="S-adenosyl-L-methionine-dependent methyltransferases"/>
    <property type="match status" value="1"/>
</dbReference>
<evidence type="ECO:0000313" key="2">
    <source>
        <dbReference type="EMBL" id="KAF7169580.1"/>
    </source>
</evidence>
<gene>
    <name evidence="2" type="ORF">CNMCM5623_002222</name>
    <name evidence="3" type="ORF">CNMCM7691_000507</name>
</gene>
<dbReference type="EMBL" id="JACBAE010001238">
    <property type="protein sequence ID" value="KAF7169580.1"/>
    <property type="molecule type" value="Genomic_DNA"/>
</dbReference>